<dbReference type="Proteomes" id="UP001497482">
    <property type="component" value="Chromosome 18"/>
</dbReference>
<reference evidence="1 2" key="1">
    <citation type="submission" date="2024-04" db="EMBL/GenBank/DDBJ databases">
        <authorList>
            <person name="Waldvogel A.-M."/>
            <person name="Schoenle A."/>
        </authorList>
    </citation>
    <scope>NUCLEOTIDE SEQUENCE [LARGE SCALE GENOMIC DNA]</scope>
</reference>
<organism evidence="1 2">
    <name type="scientific">Knipowitschia caucasica</name>
    <name type="common">Caucasian dwarf goby</name>
    <name type="synonym">Pomatoschistus caucasicus</name>
    <dbReference type="NCBI Taxonomy" id="637954"/>
    <lineage>
        <taxon>Eukaryota</taxon>
        <taxon>Metazoa</taxon>
        <taxon>Chordata</taxon>
        <taxon>Craniata</taxon>
        <taxon>Vertebrata</taxon>
        <taxon>Euteleostomi</taxon>
        <taxon>Actinopterygii</taxon>
        <taxon>Neopterygii</taxon>
        <taxon>Teleostei</taxon>
        <taxon>Neoteleostei</taxon>
        <taxon>Acanthomorphata</taxon>
        <taxon>Gobiaria</taxon>
        <taxon>Gobiiformes</taxon>
        <taxon>Gobioidei</taxon>
        <taxon>Gobiidae</taxon>
        <taxon>Gobiinae</taxon>
        <taxon>Knipowitschia</taxon>
    </lineage>
</organism>
<evidence type="ECO:0000313" key="2">
    <source>
        <dbReference type="Proteomes" id="UP001497482"/>
    </source>
</evidence>
<gene>
    <name evidence="1" type="ORF">KC01_LOCUS19020</name>
</gene>
<dbReference type="EMBL" id="OZ035840">
    <property type="protein sequence ID" value="CAL1589386.1"/>
    <property type="molecule type" value="Genomic_DNA"/>
</dbReference>
<sequence length="429" mass="48611">MEREMLKTIPDRDMVDELMVSTFAQRRREIVGDEPLLREIRNRWPALLQERQIRAEFERVTAQELLPSFLNGLDALVPRLLELYKSSSKSGRCRSLGAILTSLEKDNTNERKRTAVLLGLPLYLKEDSSNVFRLCDAHYDHLDEALKGMELGLLIAYEEEQDAVPHQKVLCPICDQLFDLDKVEFHASFCVESICGDDDNKAQGSDKIFESAPSTSANWKNAKDPKRAISLFNKELLKSNSSKPANRFTFDLRTGPEEQDRSYVSFYKSNGVEWASPLACTLAGDAAVGLGVNRHVMSTLMNKLRSGFHINVGHGPVTKIFDGQSDHLVPSNSAMMLEVEDCPDLDLRDTIDLLKKTDLKEEERQNLVNLCLAWDLPLPTKDNIKWLHEKLLLHAVLGRASKQIKQIRKGLKETDDSFADSMANSKHRF</sequence>
<evidence type="ECO:0000313" key="1">
    <source>
        <dbReference type="EMBL" id="CAL1589386.1"/>
    </source>
</evidence>
<dbReference type="PANTHER" id="PTHR31025">
    <property type="entry name" value="SI:CH211-196P9.1-RELATED"/>
    <property type="match status" value="1"/>
</dbReference>
<protein>
    <submittedName>
        <fullName evidence="1">Uncharacterized protein</fullName>
    </submittedName>
</protein>
<dbReference type="PANTHER" id="PTHR31025:SF19">
    <property type="entry name" value="SI:CH73-42K18.1-RELATED"/>
    <property type="match status" value="1"/>
</dbReference>
<accession>A0AAV2KK20</accession>
<name>A0AAV2KK20_KNICA</name>
<keyword evidence="2" id="KW-1185">Reference proteome</keyword>
<proteinExistence type="predicted"/>
<dbReference type="AlphaFoldDB" id="A0AAV2KK20"/>